<evidence type="ECO:0000313" key="2">
    <source>
        <dbReference type="Proteomes" id="UP000694846"/>
    </source>
</evidence>
<reference evidence="3" key="1">
    <citation type="submission" date="2025-08" db="UniProtKB">
        <authorList>
            <consortium name="RefSeq"/>
        </authorList>
    </citation>
    <scope>IDENTIFICATION</scope>
    <source>
        <tissue evidence="3">Whole body</tissue>
    </source>
</reference>
<sequence>MNSKNEDDPERARTSESVKRRRGENSKKLEHKKQKFRNHITAICKVAFDDSKIASGINLGRTKATSIVKNVIGKNHSEEIANILKSTYFSVIIDESTDVCDSKSANEGATAEKIFDELLKAFNESEIPLDNIIGFASDGCNSMMGAWNSVSSRFKEHMPGVYIQKCICHSWHLCSSSACKTLPRACEDLARDIFNYFKSSSKRISHFRGFQDFCNVSPYQI</sequence>
<dbReference type="PANTHER" id="PTHR37162:SF1">
    <property type="entry name" value="BED-TYPE DOMAIN-CONTAINING PROTEIN"/>
    <property type="match status" value="1"/>
</dbReference>
<dbReference type="PANTHER" id="PTHR37162">
    <property type="entry name" value="HAT FAMILY DIMERISATION DOMAINCONTAINING PROTEIN-RELATED"/>
    <property type="match status" value="1"/>
</dbReference>
<accession>A0A8B8FME2</accession>
<dbReference type="RefSeq" id="XP_025411758.1">
    <property type="nucleotide sequence ID" value="XM_025555973.1"/>
</dbReference>
<protein>
    <submittedName>
        <fullName evidence="3">Uncharacterized protein LOC112684435</fullName>
    </submittedName>
</protein>
<keyword evidence="2" id="KW-1185">Reference proteome</keyword>
<proteinExistence type="predicted"/>
<organism evidence="2 3">
    <name type="scientific">Sipha flava</name>
    <name type="common">yellow sugarcane aphid</name>
    <dbReference type="NCBI Taxonomy" id="143950"/>
    <lineage>
        <taxon>Eukaryota</taxon>
        <taxon>Metazoa</taxon>
        <taxon>Ecdysozoa</taxon>
        <taxon>Arthropoda</taxon>
        <taxon>Hexapoda</taxon>
        <taxon>Insecta</taxon>
        <taxon>Pterygota</taxon>
        <taxon>Neoptera</taxon>
        <taxon>Paraneoptera</taxon>
        <taxon>Hemiptera</taxon>
        <taxon>Sternorrhyncha</taxon>
        <taxon>Aphidomorpha</taxon>
        <taxon>Aphidoidea</taxon>
        <taxon>Aphididae</taxon>
        <taxon>Sipha</taxon>
    </lineage>
</organism>
<evidence type="ECO:0000256" key="1">
    <source>
        <dbReference type="SAM" id="MobiDB-lite"/>
    </source>
</evidence>
<dbReference type="OrthoDB" id="6622882at2759"/>
<evidence type="ECO:0000313" key="3">
    <source>
        <dbReference type="RefSeq" id="XP_025411758.1"/>
    </source>
</evidence>
<dbReference type="AlphaFoldDB" id="A0A8B8FME2"/>
<dbReference type="Proteomes" id="UP000694846">
    <property type="component" value="Unplaced"/>
</dbReference>
<feature type="region of interest" description="Disordered" evidence="1">
    <location>
        <begin position="1"/>
        <end position="33"/>
    </location>
</feature>
<gene>
    <name evidence="3" type="primary">LOC112684435</name>
</gene>
<dbReference type="GeneID" id="112684435"/>
<feature type="compositionally biased region" description="Basic and acidic residues" evidence="1">
    <location>
        <begin position="1"/>
        <end position="28"/>
    </location>
</feature>
<name>A0A8B8FME2_9HEMI</name>